<protein>
    <submittedName>
        <fullName evidence="1">Uncharacterized protein</fullName>
    </submittedName>
</protein>
<gene>
    <name evidence="1" type="ORF">HPB49_007883</name>
</gene>
<proteinExistence type="predicted"/>
<evidence type="ECO:0000313" key="1">
    <source>
        <dbReference type="EMBL" id="KAH7979033.1"/>
    </source>
</evidence>
<accession>A0ACB8DXM4</accession>
<reference evidence="1" key="1">
    <citation type="submission" date="2020-05" db="EMBL/GenBank/DDBJ databases">
        <title>Large-scale comparative analyses of tick genomes elucidate their genetic diversity and vector capacities.</title>
        <authorList>
            <person name="Jia N."/>
            <person name="Wang J."/>
            <person name="Shi W."/>
            <person name="Du L."/>
            <person name="Sun Y."/>
            <person name="Zhan W."/>
            <person name="Jiang J."/>
            <person name="Wang Q."/>
            <person name="Zhang B."/>
            <person name="Ji P."/>
            <person name="Sakyi L.B."/>
            <person name="Cui X."/>
            <person name="Yuan T."/>
            <person name="Jiang B."/>
            <person name="Yang W."/>
            <person name="Lam T.T.-Y."/>
            <person name="Chang Q."/>
            <person name="Ding S."/>
            <person name="Wang X."/>
            <person name="Zhu J."/>
            <person name="Ruan X."/>
            <person name="Zhao L."/>
            <person name="Wei J."/>
            <person name="Que T."/>
            <person name="Du C."/>
            <person name="Cheng J."/>
            <person name="Dai P."/>
            <person name="Han X."/>
            <person name="Huang E."/>
            <person name="Gao Y."/>
            <person name="Liu J."/>
            <person name="Shao H."/>
            <person name="Ye R."/>
            <person name="Li L."/>
            <person name="Wei W."/>
            <person name="Wang X."/>
            <person name="Wang C."/>
            <person name="Yang T."/>
            <person name="Huo Q."/>
            <person name="Li W."/>
            <person name="Guo W."/>
            <person name="Chen H."/>
            <person name="Zhou L."/>
            <person name="Ni X."/>
            <person name="Tian J."/>
            <person name="Zhou Y."/>
            <person name="Sheng Y."/>
            <person name="Liu T."/>
            <person name="Pan Y."/>
            <person name="Xia L."/>
            <person name="Li J."/>
            <person name="Zhao F."/>
            <person name="Cao W."/>
        </authorList>
    </citation>
    <scope>NUCLEOTIDE SEQUENCE</scope>
    <source>
        <strain evidence="1">Dsil-2018</strain>
    </source>
</reference>
<organism evidence="1 2">
    <name type="scientific">Dermacentor silvarum</name>
    <name type="common">Tick</name>
    <dbReference type="NCBI Taxonomy" id="543639"/>
    <lineage>
        <taxon>Eukaryota</taxon>
        <taxon>Metazoa</taxon>
        <taxon>Ecdysozoa</taxon>
        <taxon>Arthropoda</taxon>
        <taxon>Chelicerata</taxon>
        <taxon>Arachnida</taxon>
        <taxon>Acari</taxon>
        <taxon>Parasitiformes</taxon>
        <taxon>Ixodida</taxon>
        <taxon>Ixodoidea</taxon>
        <taxon>Ixodidae</taxon>
        <taxon>Rhipicephalinae</taxon>
        <taxon>Dermacentor</taxon>
    </lineage>
</organism>
<sequence>MHALARDKEDNDSFLGSSRFQRTAMTCLRRFKGMLACAAAAAKAAKVVADLASHPGMEPFQRNVAEAVAVRRKKYPDYAHNPREAHRRKEQERIPKHVTSKLNNDSSWDKEQHPLISTVTAQGRGSRKFQLHLHPPPLPPTPRSKHHATISAAPVSASGAGQGTVVCIPTATVSATTKHLEEQVVAAKVAALRALAELLKRQPPHFHSYAELTLIKIFGIFKQPEREVSRAAELCSIDAAAALAPEQKMRLLH</sequence>
<keyword evidence="2" id="KW-1185">Reference proteome</keyword>
<dbReference type="EMBL" id="CM023470">
    <property type="protein sequence ID" value="KAH7979033.1"/>
    <property type="molecule type" value="Genomic_DNA"/>
</dbReference>
<name>A0ACB8DXM4_DERSI</name>
<dbReference type="Proteomes" id="UP000821865">
    <property type="component" value="Chromosome 1"/>
</dbReference>
<comment type="caution">
    <text evidence="1">The sequence shown here is derived from an EMBL/GenBank/DDBJ whole genome shotgun (WGS) entry which is preliminary data.</text>
</comment>
<evidence type="ECO:0000313" key="2">
    <source>
        <dbReference type="Proteomes" id="UP000821865"/>
    </source>
</evidence>